<keyword evidence="3" id="KW-1185">Reference proteome</keyword>
<evidence type="ECO:0000256" key="1">
    <source>
        <dbReference type="SAM" id="Phobius"/>
    </source>
</evidence>
<dbReference type="EMBL" id="QVOD01000002">
    <property type="protein sequence ID" value="RFT68525.1"/>
    <property type="molecule type" value="Genomic_DNA"/>
</dbReference>
<comment type="caution">
    <text evidence="2">The sequence shown here is derived from an EMBL/GenBank/DDBJ whole genome shotgun (WGS) entry which is preliminary data.</text>
</comment>
<accession>A0ABX9L139</accession>
<sequence length="66" mass="7058">MSHFNEYKELPVCEAMITAIRNMGTVIVAAGVILSVTFVALYPPGVLTILAVSAVIFCVLLLSAFK</sequence>
<organism evidence="2 3">
    <name type="scientific">Bacillus clarus</name>
    <dbReference type="NCBI Taxonomy" id="2338372"/>
    <lineage>
        <taxon>Bacteria</taxon>
        <taxon>Bacillati</taxon>
        <taxon>Bacillota</taxon>
        <taxon>Bacilli</taxon>
        <taxon>Bacillales</taxon>
        <taxon>Bacillaceae</taxon>
        <taxon>Bacillus</taxon>
        <taxon>Bacillus cereus group</taxon>
    </lineage>
</organism>
<keyword evidence="1" id="KW-0812">Transmembrane</keyword>
<feature type="transmembrane region" description="Helical" evidence="1">
    <location>
        <begin position="20"/>
        <end position="40"/>
    </location>
</feature>
<proteinExistence type="predicted"/>
<keyword evidence="1" id="KW-1133">Transmembrane helix</keyword>
<dbReference type="Proteomes" id="UP000264294">
    <property type="component" value="Unassembled WGS sequence"/>
</dbReference>
<protein>
    <submittedName>
        <fullName evidence="2">Uncharacterized protein</fullName>
    </submittedName>
</protein>
<dbReference type="SUPFAM" id="SSF82866">
    <property type="entry name" value="Multidrug efflux transporter AcrB transmembrane domain"/>
    <property type="match status" value="1"/>
</dbReference>
<gene>
    <name evidence="2" type="ORF">D0U04_03490</name>
</gene>
<keyword evidence="1" id="KW-0472">Membrane</keyword>
<reference evidence="2 3" key="1">
    <citation type="submission" date="2018-08" db="EMBL/GenBank/DDBJ databases">
        <title>Bacillus clarus sp. nov. strain PS00077A.</title>
        <authorList>
            <person name="Mendez Acevedo M."/>
            <person name="Carroll L."/>
            <person name="Mukherjee M."/>
            <person name="Wiedmann M."/>
            <person name="Kovac J."/>
        </authorList>
    </citation>
    <scope>NUCLEOTIDE SEQUENCE [LARGE SCALE GENOMIC DNA]</scope>
    <source>
        <strain evidence="2 3">PS00077A</strain>
    </source>
</reference>
<name>A0ABX9L139_9BACI</name>
<evidence type="ECO:0000313" key="2">
    <source>
        <dbReference type="EMBL" id="RFT68525.1"/>
    </source>
</evidence>
<evidence type="ECO:0000313" key="3">
    <source>
        <dbReference type="Proteomes" id="UP000264294"/>
    </source>
</evidence>
<feature type="transmembrane region" description="Helical" evidence="1">
    <location>
        <begin position="46"/>
        <end position="65"/>
    </location>
</feature>